<dbReference type="FunFam" id="3.40.630.10:FF:000084">
    <property type="entry name" value="Carboxypeptidase B2"/>
    <property type="match status" value="1"/>
</dbReference>
<dbReference type="Proteomes" id="UP001314205">
    <property type="component" value="Unassembled WGS sequence"/>
</dbReference>
<evidence type="ECO:0000256" key="6">
    <source>
        <dbReference type="ARBA" id="ARBA00022729"/>
    </source>
</evidence>
<comment type="caution">
    <text evidence="10">Lacks conserved residue(s) required for the propagation of feature annotation.</text>
</comment>
<evidence type="ECO:0000256" key="9">
    <source>
        <dbReference type="ARBA" id="ARBA00023049"/>
    </source>
</evidence>
<keyword evidence="6 11" id="KW-0732">Signal</keyword>
<comment type="caution">
    <text evidence="13">The sequence shown here is derived from an EMBL/GenBank/DDBJ whole genome shotgun (WGS) entry which is preliminary data.</text>
</comment>
<dbReference type="Pfam" id="PF00246">
    <property type="entry name" value="Peptidase_M14"/>
    <property type="match status" value="1"/>
</dbReference>
<sequence length="421" mass="47640">MARSVVALLLIAASLVSGDRHDKYEGHQLYRVAGPSQEIGVLEAHLDIISLTPAARSSSGQLEALVRLSPEDKQKWLQHFNKKQISYTKMVDNVADILRDEEAKNIRAKYDSKQNGSSIWNAYHGHEEINNYLDDLAKQYPDLVTVVNAALTYEGRQIKYARISTTRFEDPRKRVVVIDAGMHAREWLPIPVALNVIHRLVVDIVNNPQIQLLDWVVIPLVNPDGYEYSIAEDRLWRKTRSKARPNNDTCPGVDVNRNFDHYWGTKLDNVMPCSLTYEGPSSFSEPETRVIRDVIKSNLNRAVLYISLHSYGSLITYPWRNNGTLPPNGLLLNVAALKMATAMDELMSVTREPYTIGNAAYIQYFTTGTSTDWTRAVGVPFTFNIVLPVDGYVFPPENIEPICDEVWEAIIDGTEYILSLY</sequence>
<protein>
    <recommendedName>
        <fullName evidence="12">Peptidase M14 domain-containing protein</fullName>
    </recommendedName>
</protein>
<keyword evidence="7" id="KW-0378">Hydrolase</keyword>
<name>A0AAV1KMG0_9NEOP</name>
<dbReference type="GO" id="GO:0006508">
    <property type="term" value="P:proteolysis"/>
    <property type="evidence" value="ECO:0007669"/>
    <property type="project" value="UniProtKB-KW"/>
</dbReference>
<dbReference type="SUPFAM" id="SSF53187">
    <property type="entry name" value="Zn-dependent exopeptidases"/>
    <property type="match status" value="1"/>
</dbReference>
<keyword evidence="8" id="KW-0862">Zinc</keyword>
<evidence type="ECO:0000313" key="14">
    <source>
        <dbReference type="Proteomes" id="UP001314205"/>
    </source>
</evidence>
<dbReference type="PROSITE" id="PS52035">
    <property type="entry name" value="PEPTIDASE_M14"/>
    <property type="match status" value="1"/>
</dbReference>
<evidence type="ECO:0000256" key="7">
    <source>
        <dbReference type="ARBA" id="ARBA00022801"/>
    </source>
</evidence>
<keyword evidence="3" id="KW-0121">Carboxypeptidase</keyword>
<keyword evidence="14" id="KW-1185">Reference proteome</keyword>
<dbReference type="Gene3D" id="3.40.630.10">
    <property type="entry name" value="Zn peptidases"/>
    <property type="match status" value="1"/>
</dbReference>
<dbReference type="GO" id="GO:0004181">
    <property type="term" value="F:metallocarboxypeptidase activity"/>
    <property type="evidence" value="ECO:0007669"/>
    <property type="project" value="InterPro"/>
</dbReference>
<evidence type="ECO:0000256" key="5">
    <source>
        <dbReference type="ARBA" id="ARBA00022723"/>
    </source>
</evidence>
<proteinExistence type="inferred from homology"/>
<dbReference type="SMART" id="SM00631">
    <property type="entry name" value="Zn_pept"/>
    <property type="match status" value="1"/>
</dbReference>
<organism evidence="13 14">
    <name type="scientific">Parnassius mnemosyne</name>
    <name type="common">clouded apollo</name>
    <dbReference type="NCBI Taxonomy" id="213953"/>
    <lineage>
        <taxon>Eukaryota</taxon>
        <taxon>Metazoa</taxon>
        <taxon>Ecdysozoa</taxon>
        <taxon>Arthropoda</taxon>
        <taxon>Hexapoda</taxon>
        <taxon>Insecta</taxon>
        <taxon>Pterygota</taxon>
        <taxon>Neoptera</taxon>
        <taxon>Endopterygota</taxon>
        <taxon>Lepidoptera</taxon>
        <taxon>Glossata</taxon>
        <taxon>Ditrysia</taxon>
        <taxon>Papilionoidea</taxon>
        <taxon>Papilionidae</taxon>
        <taxon>Parnassiinae</taxon>
        <taxon>Parnassini</taxon>
        <taxon>Parnassius</taxon>
        <taxon>Driopa</taxon>
    </lineage>
</organism>
<evidence type="ECO:0000259" key="12">
    <source>
        <dbReference type="PROSITE" id="PS52035"/>
    </source>
</evidence>
<dbReference type="SUPFAM" id="SSF54897">
    <property type="entry name" value="Protease propeptides/inhibitors"/>
    <property type="match status" value="1"/>
</dbReference>
<feature type="signal peptide" evidence="11">
    <location>
        <begin position="1"/>
        <end position="18"/>
    </location>
</feature>
<evidence type="ECO:0000256" key="1">
    <source>
        <dbReference type="ARBA" id="ARBA00001947"/>
    </source>
</evidence>
<dbReference type="GO" id="GO:0008270">
    <property type="term" value="F:zinc ion binding"/>
    <property type="evidence" value="ECO:0007669"/>
    <property type="project" value="InterPro"/>
</dbReference>
<comment type="cofactor">
    <cofactor evidence="1">
        <name>Zn(2+)</name>
        <dbReference type="ChEBI" id="CHEBI:29105"/>
    </cofactor>
</comment>
<evidence type="ECO:0000313" key="13">
    <source>
        <dbReference type="EMBL" id="CAK1583769.1"/>
    </source>
</evidence>
<dbReference type="InterPro" id="IPR000834">
    <property type="entry name" value="Peptidase_M14"/>
</dbReference>
<reference evidence="13 14" key="1">
    <citation type="submission" date="2023-11" db="EMBL/GenBank/DDBJ databases">
        <authorList>
            <person name="Hedman E."/>
            <person name="Englund M."/>
            <person name="Stromberg M."/>
            <person name="Nyberg Akerstrom W."/>
            <person name="Nylinder S."/>
            <person name="Jareborg N."/>
            <person name="Kallberg Y."/>
            <person name="Kronander E."/>
        </authorList>
    </citation>
    <scope>NUCLEOTIDE SEQUENCE [LARGE SCALE GENOMIC DNA]</scope>
</reference>
<dbReference type="PANTHER" id="PTHR11705">
    <property type="entry name" value="PROTEASE FAMILY M14 CARBOXYPEPTIDASE A,B"/>
    <property type="match status" value="1"/>
</dbReference>
<keyword evidence="4" id="KW-0645">Protease</keyword>
<evidence type="ECO:0000256" key="8">
    <source>
        <dbReference type="ARBA" id="ARBA00022833"/>
    </source>
</evidence>
<feature type="chain" id="PRO_5044010269" description="Peptidase M14 domain-containing protein" evidence="11">
    <location>
        <begin position="19"/>
        <end position="421"/>
    </location>
</feature>
<accession>A0AAV1KMG0</accession>
<dbReference type="AlphaFoldDB" id="A0AAV1KMG0"/>
<keyword evidence="5" id="KW-0479">Metal-binding</keyword>
<evidence type="ECO:0000256" key="4">
    <source>
        <dbReference type="ARBA" id="ARBA00022670"/>
    </source>
</evidence>
<keyword evidence="9" id="KW-0482">Metalloprotease</keyword>
<comment type="similarity">
    <text evidence="2 10">Belongs to the peptidase M14 family.</text>
</comment>
<evidence type="ECO:0000256" key="10">
    <source>
        <dbReference type="PROSITE-ProRule" id="PRU01379"/>
    </source>
</evidence>
<evidence type="ECO:0000256" key="3">
    <source>
        <dbReference type="ARBA" id="ARBA00022645"/>
    </source>
</evidence>
<dbReference type="PANTHER" id="PTHR11705:SF140">
    <property type="entry name" value="FI02848P-RELATED"/>
    <property type="match status" value="1"/>
</dbReference>
<dbReference type="GO" id="GO:0005615">
    <property type="term" value="C:extracellular space"/>
    <property type="evidence" value="ECO:0007669"/>
    <property type="project" value="TreeGrafter"/>
</dbReference>
<dbReference type="PRINTS" id="PR00765">
    <property type="entry name" value="CRBOXYPTASEA"/>
</dbReference>
<gene>
    <name evidence="13" type="ORF">PARMNEM_LOCUS5120</name>
</gene>
<dbReference type="EMBL" id="CAVLGL010000057">
    <property type="protein sequence ID" value="CAK1583769.1"/>
    <property type="molecule type" value="Genomic_DNA"/>
</dbReference>
<feature type="domain" description="Peptidase M14" evidence="12">
    <location>
        <begin position="122"/>
        <end position="417"/>
    </location>
</feature>
<evidence type="ECO:0000256" key="2">
    <source>
        <dbReference type="ARBA" id="ARBA00005988"/>
    </source>
</evidence>
<evidence type="ECO:0000256" key="11">
    <source>
        <dbReference type="SAM" id="SignalP"/>
    </source>
</evidence>